<keyword evidence="3 4" id="KW-0408">Iron</keyword>
<evidence type="ECO:0000256" key="2">
    <source>
        <dbReference type="ARBA" id="ARBA00022723"/>
    </source>
</evidence>
<sequence length="538" mass="60387">MLHLFLIVLPFLIFTIFIIKRLWSTTISLKHLPPSPPRLPILGNLHQLGTYPLITFDASFFKNLCKRPILTKNLGSATAYPHRSLQRLAQRYGELMVLHFGARPVLIISSADAAREILKTNDSIFANRPRSTIADRLLYGSKSVSSAPYGEYWRKMRSICVLQLLTSKRVQSFRAVREEELALLTKNVKQSSMSSLPVNLSELFISLTNDVICRVAFGKKYSGGEAARKFKKLLEEFMILLGGFYVGDFIPILGWVSRVNGLDTRVEKVAREFDEFLDSVVEEHMCSLGTKGENCGNNSSVEGEDKKDLVDVLLEIQKQNTAGFSIDRDSIKGIILDIFGGGTDTSYTVLEWAMTELLRHPRVLEKLQNELMGIATGKPDITESDLDKTPYLKAVIKETLRLYPPIPLLVPRESTQATKIRGYDVAARTMVIINAWTIGRDPSLWDEPEEFKPDRFLNSSVDFKGNDFELIPFGAGRRGCPGSLFAMATNEIVLANLVHKFDWTLPDGARAEDLSMTECTGLVIHRKAPLVVMAIPRF</sequence>
<dbReference type="PANTHER" id="PTHR47955">
    <property type="entry name" value="CYTOCHROME P450 FAMILY 71 PROTEIN"/>
    <property type="match status" value="1"/>
</dbReference>
<dbReference type="Gene3D" id="1.10.630.10">
    <property type="entry name" value="Cytochrome P450"/>
    <property type="match status" value="1"/>
</dbReference>
<organism evidence="7 8">
    <name type="scientific">Malus baccata</name>
    <name type="common">Siberian crab apple</name>
    <name type="synonym">Pyrus baccata</name>
    <dbReference type="NCBI Taxonomy" id="106549"/>
    <lineage>
        <taxon>Eukaryota</taxon>
        <taxon>Viridiplantae</taxon>
        <taxon>Streptophyta</taxon>
        <taxon>Embryophyta</taxon>
        <taxon>Tracheophyta</taxon>
        <taxon>Spermatophyta</taxon>
        <taxon>Magnoliopsida</taxon>
        <taxon>eudicotyledons</taxon>
        <taxon>Gunneridae</taxon>
        <taxon>Pentapetalae</taxon>
        <taxon>rosids</taxon>
        <taxon>fabids</taxon>
        <taxon>Rosales</taxon>
        <taxon>Rosaceae</taxon>
        <taxon>Amygdaloideae</taxon>
        <taxon>Maleae</taxon>
        <taxon>Malus</taxon>
    </lineage>
</organism>
<reference evidence="7 8" key="1">
    <citation type="journal article" date="2019" name="G3 (Bethesda)">
        <title>Sequencing of a Wild Apple (Malus baccata) Genome Unravels the Differences Between Cultivated and Wild Apple Species Regarding Disease Resistance and Cold Tolerance.</title>
        <authorList>
            <person name="Chen X."/>
        </authorList>
    </citation>
    <scope>NUCLEOTIDE SEQUENCE [LARGE SCALE GENOMIC DNA]</scope>
    <source>
        <strain evidence="8">cv. Shandingzi</strain>
        <tissue evidence="7">Leaves</tissue>
    </source>
</reference>
<keyword evidence="8" id="KW-1185">Reference proteome</keyword>
<evidence type="ECO:0000313" key="8">
    <source>
        <dbReference type="Proteomes" id="UP000315295"/>
    </source>
</evidence>
<evidence type="ECO:0000256" key="5">
    <source>
        <dbReference type="RuleBase" id="RU000461"/>
    </source>
</evidence>
<dbReference type="InterPro" id="IPR017972">
    <property type="entry name" value="Cyt_P450_CS"/>
</dbReference>
<dbReference type="Pfam" id="PF00067">
    <property type="entry name" value="p450"/>
    <property type="match status" value="1"/>
</dbReference>
<evidence type="ECO:0000256" key="6">
    <source>
        <dbReference type="SAM" id="Phobius"/>
    </source>
</evidence>
<dbReference type="STRING" id="106549.A0A540KEW5"/>
<dbReference type="GO" id="GO:0016705">
    <property type="term" value="F:oxidoreductase activity, acting on paired donors, with incorporation or reduction of molecular oxygen"/>
    <property type="evidence" value="ECO:0007669"/>
    <property type="project" value="InterPro"/>
</dbReference>
<dbReference type="EMBL" id="VIEB01001368">
    <property type="protein sequence ID" value="TQD72773.1"/>
    <property type="molecule type" value="Genomic_DNA"/>
</dbReference>
<dbReference type="Proteomes" id="UP000315295">
    <property type="component" value="Unassembled WGS sequence"/>
</dbReference>
<name>A0A540KEW5_MALBA</name>
<dbReference type="CDD" id="cd11072">
    <property type="entry name" value="CYP71-like"/>
    <property type="match status" value="1"/>
</dbReference>
<keyword evidence="6" id="KW-0472">Membrane</keyword>
<keyword evidence="5" id="KW-0560">Oxidoreductase</keyword>
<keyword evidence="5" id="KW-0503">Monooxygenase</keyword>
<dbReference type="InterPro" id="IPR036396">
    <property type="entry name" value="Cyt_P450_sf"/>
</dbReference>
<dbReference type="GO" id="GO:0005506">
    <property type="term" value="F:iron ion binding"/>
    <property type="evidence" value="ECO:0007669"/>
    <property type="project" value="InterPro"/>
</dbReference>
<feature type="transmembrane region" description="Helical" evidence="6">
    <location>
        <begin position="6"/>
        <end position="23"/>
    </location>
</feature>
<evidence type="ECO:0000313" key="7">
    <source>
        <dbReference type="EMBL" id="TQD72773.1"/>
    </source>
</evidence>
<dbReference type="PRINTS" id="PR00463">
    <property type="entry name" value="EP450I"/>
</dbReference>
<dbReference type="AlphaFoldDB" id="A0A540KEW5"/>
<dbReference type="SUPFAM" id="SSF48264">
    <property type="entry name" value="Cytochrome P450"/>
    <property type="match status" value="1"/>
</dbReference>
<evidence type="ECO:0000256" key="4">
    <source>
        <dbReference type="PIRSR" id="PIRSR602401-1"/>
    </source>
</evidence>
<proteinExistence type="inferred from homology"/>
<dbReference type="FunFam" id="1.10.630.10:FF:000011">
    <property type="entry name" value="Cytochrome P450 83B1"/>
    <property type="match status" value="1"/>
</dbReference>
<keyword evidence="4 5" id="KW-0349">Heme</keyword>
<keyword evidence="2 4" id="KW-0479">Metal-binding</keyword>
<protein>
    <recommendedName>
        <fullName evidence="9">Cytochrome P450</fullName>
    </recommendedName>
</protein>
<comment type="similarity">
    <text evidence="1 5">Belongs to the cytochrome P450 family.</text>
</comment>
<comment type="cofactor">
    <cofactor evidence="4">
        <name>heme</name>
        <dbReference type="ChEBI" id="CHEBI:30413"/>
    </cofactor>
</comment>
<keyword evidence="6" id="KW-0812">Transmembrane</keyword>
<feature type="binding site" description="axial binding residue" evidence="4">
    <location>
        <position position="480"/>
    </location>
    <ligand>
        <name>heme</name>
        <dbReference type="ChEBI" id="CHEBI:30413"/>
    </ligand>
    <ligandPart>
        <name>Fe</name>
        <dbReference type="ChEBI" id="CHEBI:18248"/>
    </ligandPart>
</feature>
<evidence type="ECO:0000256" key="3">
    <source>
        <dbReference type="ARBA" id="ARBA00023004"/>
    </source>
</evidence>
<evidence type="ECO:0000256" key="1">
    <source>
        <dbReference type="ARBA" id="ARBA00010617"/>
    </source>
</evidence>
<dbReference type="PROSITE" id="PS00086">
    <property type="entry name" value="CYTOCHROME_P450"/>
    <property type="match status" value="1"/>
</dbReference>
<dbReference type="InterPro" id="IPR001128">
    <property type="entry name" value="Cyt_P450"/>
</dbReference>
<dbReference type="PRINTS" id="PR00385">
    <property type="entry name" value="P450"/>
</dbReference>
<dbReference type="GO" id="GO:0020037">
    <property type="term" value="F:heme binding"/>
    <property type="evidence" value="ECO:0007669"/>
    <property type="project" value="InterPro"/>
</dbReference>
<gene>
    <name evidence="7" type="ORF">C1H46_041692</name>
</gene>
<dbReference type="PANTHER" id="PTHR47955:SF15">
    <property type="entry name" value="CYTOCHROME P450 71A2-LIKE"/>
    <property type="match status" value="1"/>
</dbReference>
<dbReference type="GO" id="GO:0004497">
    <property type="term" value="F:monooxygenase activity"/>
    <property type="evidence" value="ECO:0007669"/>
    <property type="project" value="UniProtKB-KW"/>
</dbReference>
<keyword evidence="6" id="KW-1133">Transmembrane helix</keyword>
<comment type="caution">
    <text evidence="7">The sequence shown here is derived from an EMBL/GenBank/DDBJ whole genome shotgun (WGS) entry which is preliminary data.</text>
</comment>
<dbReference type="InterPro" id="IPR002401">
    <property type="entry name" value="Cyt_P450_E_grp-I"/>
</dbReference>
<evidence type="ECO:0008006" key="9">
    <source>
        <dbReference type="Google" id="ProtNLM"/>
    </source>
</evidence>
<accession>A0A540KEW5</accession>